<keyword evidence="3" id="KW-0813">Transport</keyword>
<dbReference type="PANTHER" id="PTHR34597:SF3">
    <property type="entry name" value="OUTER MEMBRANE TRANSPORTER CDIB"/>
    <property type="match status" value="1"/>
</dbReference>
<dbReference type="GO" id="GO:0098046">
    <property type="term" value="C:type V protein secretion system complex"/>
    <property type="evidence" value="ECO:0007669"/>
    <property type="project" value="TreeGrafter"/>
</dbReference>
<keyword evidence="6" id="KW-0653">Protein transport</keyword>
<comment type="similarity">
    <text evidence="2">Belongs to the TPS (TC 1.B.20) family.</text>
</comment>
<dbReference type="PANTHER" id="PTHR34597">
    <property type="entry name" value="SLR1661 PROTEIN"/>
    <property type="match status" value="1"/>
</dbReference>
<feature type="signal peptide" evidence="9">
    <location>
        <begin position="1"/>
        <end position="25"/>
    </location>
</feature>
<dbReference type="InterPro" id="IPR013686">
    <property type="entry name" value="Polypept-transport_assoc_ShlB"/>
</dbReference>
<dbReference type="GO" id="GO:0008320">
    <property type="term" value="F:protein transmembrane transporter activity"/>
    <property type="evidence" value="ECO:0007669"/>
    <property type="project" value="TreeGrafter"/>
</dbReference>
<evidence type="ECO:0000256" key="1">
    <source>
        <dbReference type="ARBA" id="ARBA00004442"/>
    </source>
</evidence>
<dbReference type="InterPro" id="IPR034746">
    <property type="entry name" value="POTRA"/>
</dbReference>
<keyword evidence="8" id="KW-0998">Cell outer membrane</keyword>
<proteinExistence type="inferred from homology"/>
<dbReference type="EMBL" id="CP033133">
    <property type="protein sequence ID" value="AYO55370.1"/>
    <property type="molecule type" value="Genomic_DNA"/>
</dbReference>
<evidence type="ECO:0000259" key="10">
    <source>
        <dbReference type="PROSITE" id="PS51779"/>
    </source>
</evidence>
<evidence type="ECO:0000256" key="3">
    <source>
        <dbReference type="ARBA" id="ARBA00022448"/>
    </source>
</evidence>
<dbReference type="Pfam" id="PF08479">
    <property type="entry name" value="POTRA_2"/>
    <property type="match status" value="1"/>
</dbReference>
<evidence type="ECO:0000256" key="7">
    <source>
        <dbReference type="ARBA" id="ARBA00023136"/>
    </source>
</evidence>
<evidence type="ECO:0000256" key="8">
    <source>
        <dbReference type="ARBA" id="ARBA00023237"/>
    </source>
</evidence>
<keyword evidence="5" id="KW-0812">Transmembrane</keyword>
<protein>
    <submittedName>
        <fullName evidence="11">ShlB/FhaC/HecB family hemolysin secretion/activation protein</fullName>
    </submittedName>
</protein>
<dbReference type="InterPro" id="IPR035251">
    <property type="entry name" value="ShlB_POTRA"/>
</dbReference>
<dbReference type="Proteomes" id="UP000279962">
    <property type="component" value="Chromosome"/>
</dbReference>
<name>A0A3G2T4Z9_9GAMM</name>
<feature type="domain" description="POTRA" evidence="10">
    <location>
        <begin position="81"/>
        <end position="156"/>
    </location>
</feature>
<organism evidence="11 12">
    <name type="scientific">Acinetobacter wuhouensis</name>
    <dbReference type="NCBI Taxonomy" id="1879050"/>
    <lineage>
        <taxon>Bacteria</taxon>
        <taxon>Pseudomonadati</taxon>
        <taxon>Pseudomonadota</taxon>
        <taxon>Gammaproteobacteria</taxon>
        <taxon>Moraxellales</taxon>
        <taxon>Moraxellaceae</taxon>
        <taxon>Acinetobacter</taxon>
    </lineage>
</organism>
<dbReference type="Gene3D" id="3.10.20.310">
    <property type="entry name" value="membrane protein fhac"/>
    <property type="match status" value="1"/>
</dbReference>
<dbReference type="PIRSF" id="PIRSF029745">
    <property type="entry name" value="FhaC"/>
    <property type="match status" value="1"/>
</dbReference>
<dbReference type="Pfam" id="PF17287">
    <property type="entry name" value="POTRA_3"/>
    <property type="match status" value="1"/>
</dbReference>
<dbReference type="GO" id="GO:0009279">
    <property type="term" value="C:cell outer membrane"/>
    <property type="evidence" value="ECO:0007669"/>
    <property type="project" value="UniProtKB-SubCell"/>
</dbReference>
<dbReference type="Pfam" id="PF03865">
    <property type="entry name" value="ShlB"/>
    <property type="match status" value="1"/>
</dbReference>
<evidence type="ECO:0000313" key="12">
    <source>
        <dbReference type="Proteomes" id="UP000279962"/>
    </source>
</evidence>
<evidence type="ECO:0000256" key="5">
    <source>
        <dbReference type="ARBA" id="ARBA00022692"/>
    </source>
</evidence>
<dbReference type="InterPro" id="IPR051544">
    <property type="entry name" value="TPS_OM_transporter"/>
</dbReference>
<accession>A0A3G2T4Z9</accession>
<gene>
    <name evidence="11" type="ORF">CDG68_17700</name>
</gene>
<dbReference type="GO" id="GO:0046819">
    <property type="term" value="P:protein secretion by the type V secretion system"/>
    <property type="evidence" value="ECO:0007669"/>
    <property type="project" value="TreeGrafter"/>
</dbReference>
<keyword evidence="9" id="KW-0732">Signal</keyword>
<sequence length="571" mass="63288">MNMELKTQKLLISSMICFLSHMAYAAETPAEIAARENDRIQQQLQQRQKYEQEQILQSTKPPTRIDVAPPEVSATDQGPCLSIHQIDVSGYHLLSSKKISQLVAPYINTCMGTRAIEVLMGKITAAYLNKGYVTSRVYLPEQDLKSGVLKLQVEEGKLTELKVTDRAQGTLSLDTALGDVKSKPLNLRDLEQAIDQINRLQSNNTKMEIIPGNQPGESIVVFDNDPSKRWNGYFTYDNKGQDSTGQNQAALGLSLDNPLGLNDLFSVTYNRSLPFKINHTDSYSGSAMYIIPLGYNTFNFSASRSEYDTTLETDFNQLVSHGETTTFSGKIDTLLHRGLNNQFRMNAGITAKDTEAFLEGVKLGVSSRKLSVFDLGFSYSDMILSGLVNVNVGYAKGLKIFNALEDQSDLSADAPKAQFDKMSYGISYFKGFNWLGQNFSISSSFSGQQAFDTLYGSEQFSIGSLYSVRGFNQNSLSGDHGYAFKNDFSLSKNYDFNGTPIFGRHTLGLDYGKVDNKENSNYVGELSSVSLSTTFNVSNVSLELIATQPIHQSNFMKKQSADVFFSSTFSF</sequence>
<feature type="chain" id="PRO_5017993327" evidence="9">
    <location>
        <begin position="26"/>
        <end position="571"/>
    </location>
</feature>
<evidence type="ECO:0000256" key="2">
    <source>
        <dbReference type="ARBA" id="ARBA00009055"/>
    </source>
</evidence>
<reference evidence="11 12" key="1">
    <citation type="submission" date="2018-10" db="EMBL/GenBank/DDBJ databases">
        <title>The complete genome of Acinetobacter wuhouensis strain WCHAW010062.</title>
        <authorList>
            <person name="Hu Y."/>
            <person name="Long H."/>
            <person name="Feng Y."/>
            <person name="Zong Z."/>
        </authorList>
    </citation>
    <scope>NUCLEOTIDE SEQUENCE [LARGE SCALE GENOMIC DNA]</scope>
    <source>
        <strain evidence="11 12">WCHAW010062</strain>
    </source>
</reference>
<dbReference type="InterPro" id="IPR005565">
    <property type="entry name" value="Hemolysn_activator_HlyB_C"/>
</dbReference>
<evidence type="ECO:0000256" key="6">
    <source>
        <dbReference type="ARBA" id="ARBA00022927"/>
    </source>
</evidence>
<dbReference type="PROSITE" id="PS51779">
    <property type="entry name" value="POTRA"/>
    <property type="match status" value="1"/>
</dbReference>
<dbReference type="InterPro" id="IPR027282">
    <property type="entry name" value="TPS"/>
</dbReference>
<keyword evidence="7" id="KW-0472">Membrane</keyword>
<evidence type="ECO:0000256" key="9">
    <source>
        <dbReference type="SAM" id="SignalP"/>
    </source>
</evidence>
<dbReference type="AlphaFoldDB" id="A0A3G2T4Z9"/>
<comment type="subcellular location">
    <subcellularLocation>
        <location evidence="1">Cell outer membrane</location>
    </subcellularLocation>
</comment>
<evidence type="ECO:0000313" key="11">
    <source>
        <dbReference type="EMBL" id="AYO55370.1"/>
    </source>
</evidence>
<keyword evidence="4" id="KW-1134">Transmembrane beta strand</keyword>
<dbReference type="Gene3D" id="2.40.160.50">
    <property type="entry name" value="membrane protein fhac: a member of the omp85/tpsb transporter family"/>
    <property type="match status" value="1"/>
</dbReference>
<evidence type="ECO:0000256" key="4">
    <source>
        <dbReference type="ARBA" id="ARBA00022452"/>
    </source>
</evidence>